<gene>
    <name evidence="2" type="ORF">ISN45_Aa02g020820</name>
</gene>
<dbReference type="InterPro" id="IPR002156">
    <property type="entry name" value="RNaseH_domain"/>
</dbReference>
<dbReference type="CDD" id="cd06222">
    <property type="entry name" value="RNase_H_like"/>
    <property type="match status" value="1"/>
</dbReference>
<accession>A0A8T2BMR3</accession>
<evidence type="ECO:0000259" key="1">
    <source>
        <dbReference type="PROSITE" id="PS50879"/>
    </source>
</evidence>
<organism evidence="2 3">
    <name type="scientific">Arabidopsis thaliana x Arabidopsis arenosa</name>
    <dbReference type="NCBI Taxonomy" id="1240361"/>
    <lineage>
        <taxon>Eukaryota</taxon>
        <taxon>Viridiplantae</taxon>
        <taxon>Streptophyta</taxon>
        <taxon>Embryophyta</taxon>
        <taxon>Tracheophyta</taxon>
        <taxon>Spermatophyta</taxon>
        <taxon>Magnoliopsida</taxon>
        <taxon>eudicotyledons</taxon>
        <taxon>Gunneridae</taxon>
        <taxon>Pentapetalae</taxon>
        <taxon>rosids</taxon>
        <taxon>malvids</taxon>
        <taxon>Brassicales</taxon>
        <taxon>Brassicaceae</taxon>
        <taxon>Camelineae</taxon>
        <taxon>Arabidopsis</taxon>
    </lineage>
</organism>
<dbReference type="InterPro" id="IPR053151">
    <property type="entry name" value="RNase_H-like"/>
</dbReference>
<dbReference type="PROSITE" id="PS50879">
    <property type="entry name" value="RNASE_H_1"/>
    <property type="match status" value="1"/>
</dbReference>
<keyword evidence="3" id="KW-1185">Reference proteome</keyword>
<dbReference type="Pfam" id="PF13456">
    <property type="entry name" value="RVT_3"/>
    <property type="match status" value="1"/>
</dbReference>
<evidence type="ECO:0000313" key="3">
    <source>
        <dbReference type="Proteomes" id="UP000694240"/>
    </source>
</evidence>
<feature type="domain" description="RNase H type-1" evidence="1">
    <location>
        <begin position="62"/>
        <end position="192"/>
    </location>
</feature>
<name>A0A8T2BMR3_9BRAS</name>
<dbReference type="InterPro" id="IPR044730">
    <property type="entry name" value="RNase_H-like_dom_plant"/>
</dbReference>
<protein>
    <submittedName>
        <fullName evidence="2">Ribonuclease H domain</fullName>
    </submittedName>
</protein>
<dbReference type="PANTHER" id="PTHR47723:SF13">
    <property type="entry name" value="PUTATIVE-RELATED"/>
    <property type="match status" value="1"/>
</dbReference>
<sequence>MALWWGWKWRCGNVFGVNGKCRDRVRFVKDLAREVTEAHLSQSQPQERPIRVERMISWTAPPEGWVKVNTDGASHGNPGKATAGGVLRDETGGWMVGFALHIGVCSAPMAELWGVYYGLYLAWERRATRVELDVDSEMVVGFLTTGISDTHPLSFLVRLCHGFIARDWIVRISHVYREANRLADGLANYAFSLRLGFHLLESVPSCVASVVLDDVRGTAISRQVCI</sequence>
<dbReference type="Proteomes" id="UP000694240">
    <property type="component" value="Chromosome 7"/>
</dbReference>
<dbReference type="GO" id="GO:0003676">
    <property type="term" value="F:nucleic acid binding"/>
    <property type="evidence" value="ECO:0007669"/>
    <property type="project" value="InterPro"/>
</dbReference>
<proteinExistence type="predicted"/>
<dbReference type="PANTHER" id="PTHR47723">
    <property type="entry name" value="OS05G0353850 PROTEIN"/>
    <property type="match status" value="1"/>
</dbReference>
<reference evidence="2 3" key="1">
    <citation type="submission" date="2020-12" db="EMBL/GenBank/DDBJ databases">
        <title>Concerted genomic and epigenomic changes stabilize Arabidopsis allopolyploids.</title>
        <authorList>
            <person name="Chen Z."/>
        </authorList>
    </citation>
    <scope>NUCLEOTIDE SEQUENCE [LARGE SCALE GENOMIC DNA]</scope>
    <source>
        <strain evidence="2">Allo738</strain>
        <tissue evidence="2">Leaf</tissue>
    </source>
</reference>
<dbReference type="AlphaFoldDB" id="A0A8T2BMR3"/>
<dbReference type="EMBL" id="JAEFBK010000007">
    <property type="protein sequence ID" value="KAG7586822.1"/>
    <property type="molecule type" value="Genomic_DNA"/>
</dbReference>
<comment type="caution">
    <text evidence="2">The sequence shown here is derived from an EMBL/GenBank/DDBJ whole genome shotgun (WGS) entry which is preliminary data.</text>
</comment>
<evidence type="ECO:0000313" key="2">
    <source>
        <dbReference type="EMBL" id="KAG7586822.1"/>
    </source>
</evidence>
<dbReference type="GO" id="GO:0004523">
    <property type="term" value="F:RNA-DNA hybrid ribonuclease activity"/>
    <property type="evidence" value="ECO:0007669"/>
    <property type="project" value="InterPro"/>
</dbReference>